<dbReference type="InterPro" id="IPR008735">
    <property type="entry name" value="PSP94"/>
</dbReference>
<keyword evidence="7" id="KW-1185">Reference proteome</keyword>
<keyword evidence="5" id="KW-0732">Signal</keyword>
<evidence type="ECO:0000256" key="5">
    <source>
        <dbReference type="SAM" id="SignalP"/>
    </source>
</evidence>
<comment type="similarity">
    <text evidence="2">Belongs to the beta-microseminoprotein family.</text>
</comment>
<dbReference type="Proteomes" id="UP000261420">
    <property type="component" value="Unplaced"/>
</dbReference>
<evidence type="ECO:0000256" key="4">
    <source>
        <dbReference type="ARBA" id="ARBA00023157"/>
    </source>
</evidence>
<evidence type="ECO:0000256" key="2">
    <source>
        <dbReference type="ARBA" id="ARBA00010352"/>
    </source>
</evidence>
<evidence type="ECO:0000313" key="7">
    <source>
        <dbReference type="Proteomes" id="UP000261420"/>
    </source>
</evidence>
<keyword evidence="3" id="KW-0964">Secreted</keyword>
<dbReference type="GO" id="GO:0005576">
    <property type="term" value="C:extracellular region"/>
    <property type="evidence" value="ECO:0007669"/>
    <property type="project" value="UniProtKB-SubCell"/>
</dbReference>
<reference evidence="6" key="2">
    <citation type="submission" date="2025-09" db="UniProtKB">
        <authorList>
            <consortium name="Ensembl"/>
        </authorList>
    </citation>
    <scope>IDENTIFICATION</scope>
</reference>
<sequence length="117" mass="12818">MFTDAIFLLFQASLHVFLCLLGLVALCNSACLFVPLEIKDLNNPPKGCLDRDGKQYDFGSQVVINCMSCSCTNEGFSCCDIPNTVEIPVECEMIVNRQACSVKLVLKSDNTKECGIV</sequence>
<dbReference type="Gene3D" id="2.60.40.1900">
    <property type="entry name" value="Beta-microseminoprotein (PSP94) domain"/>
    <property type="match status" value="1"/>
</dbReference>
<proteinExistence type="inferred from homology"/>
<dbReference type="PANTHER" id="PTHR10500:SF7">
    <property type="entry name" value="BETA-MICROSEMINOPROTEIN"/>
    <property type="match status" value="1"/>
</dbReference>
<dbReference type="STRING" id="41447.ENSSDUP00000032299"/>
<evidence type="ECO:0000256" key="1">
    <source>
        <dbReference type="ARBA" id="ARBA00004613"/>
    </source>
</evidence>
<feature type="signal peptide" evidence="5">
    <location>
        <begin position="1"/>
        <end position="29"/>
    </location>
</feature>
<dbReference type="Ensembl" id="ENSSDUT00000032854.1">
    <property type="protein sequence ID" value="ENSSDUP00000032299.1"/>
    <property type="gene ID" value="ENSSDUG00000023202.1"/>
</dbReference>
<evidence type="ECO:0000256" key="3">
    <source>
        <dbReference type="ARBA" id="ARBA00022525"/>
    </source>
</evidence>
<feature type="chain" id="PRO_5017207443" evidence="5">
    <location>
        <begin position="30"/>
        <end position="117"/>
    </location>
</feature>
<comment type="subcellular location">
    <subcellularLocation>
        <location evidence="1">Secreted</location>
    </subcellularLocation>
</comment>
<name>A0A3B4VP35_SERDU</name>
<dbReference type="OMA" id="ETEIICC"/>
<dbReference type="AlphaFoldDB" id="A0A3B4VP35"/>
<evidence type="ECO:0000313" key="6">
    <source>
        <dbReference type="Ensembl" id="ENSSDUP00000032299.1"/>
    </source>
</evidence>
<protein>
    <submittedName>
        <fullName evidence="6">Microseminoprotein beta</fullName>
    </submittedName>
</protein>
<dbReference type="GeneTree" id="ENSGT00940000175945"/>
<dbReference type="PANTHER" id="PTHR10500">
    <property type="entry name" value="BETA-MICROSEMINOPROTEIN"/>
    <property type="match status" value="1"/>
</dbReference>
<accession>A0A3B4VP35</accession>
<keyword evidence="4" id="KW-1015">Disulfide bond</keyword>
<organism evidence="6 7">
    <name type="scientific">Seriola dumerili</name>
    <name type="common">Greater amberjack</name>
    <name type="synonym">Caranx dumerili</name>
    <dbReference type="NCBI Taxonomy" id="41447"/>
    <lineage>
        <taxon>Eukaryota</taxon>
        <taxon>Metazoa</taxon>
        <taxon>Chordata</taxon>
        <taxon>Craniata</taxon>
        <taxon>Vertebrata</taxon>
        <taxon>Euteleostomi</taxon>
        <taxon>Actinopterygii</taxon>
        <taxon>Neopterygii</taxon>
        <taxon>Teleostei</taxon>
        <taxon>Neoteleostei</taxon>
        <taxon>Acanthomorphata</taxon>
        <taxon>Carangaria</taxon>
        <taxon>Carangiformes</taxon>
        <taxon>Carangidae</taxon>
        <taxon>Seriola</taxon>
    </lineage>
</organism>
<dbReference type="Pfam" id="PF05825">
    <property type="entry name" value="PSP94"/>
    <property type="match status" value="1"/>
</dbReference>
<reference evidence="6" key="1">
    <citation type="submission" date="2025-08" db="UniProtKB">
        <authorList>
            <consortium name="Ensembl"/>
        </authorList>
    </citation>
    <scope>IDENTIFICATION</scope>
</reference>